<sequence>MPQEQEALADPDYRLDISHFELLVDTWSDVKEASDNMFLRSLVDAIVLQGTGVELEATKDKADTNKSLVETQRTKLEFTQAKAKAAKVEFEALEASKSELHVALVATGDERFATEEHYEWSKDYSHFQHLVLPFLDPSHSVLEIGCGNSRLCEELRKDGVADMTCVDISPVAVERMRSRFRDKGLEGIKVVQADMLDLSFGSEPFDIVIGKGTMDVLFVNRGDSWNPHPQTLNKVIS</sequence>
<comment type="similarity">
    <text evidence="1">Belongs to the methyltransferase superfamily.</text>
</comment>
<dbReference type="InterPro" id="IPR051419">
    <property type="entry name" value="Lys/N-term_MeTrsfase_sf"/>
</dbReference>
<dbReference type="EMBL" id="JACMSC010000001">
    <property type="protein sequence ID" value="KAG6535424.1"/>
    <property type="molecule type" value="Genomic_DNA"/>
</dbReference>
<dbReference type="SUPFAM" id="SSF53335">
    <property type="entry name" value="S-adenosyl-L-methionine-dependent methyltransferases"/>
    <property type="match status" value="1"/>
</dbReference>
<dbReference type="Pfam" id="PF13649">
    <property type="entry name" value="Methyltransf_25"/>
    <property type="match status" value="1"/>
</dbReference>
<dbReference type="InterPro" id="IPR029063">
    <property type="entry name" value="SAM-dependent_MTases_sf"/>
</dbReference>
<organism evidence="5 6">
    <name type="scientific">Zingiber officinale</name>
    <name type="common">Ginger</name>
    <name type="synonym">Amomum zingiber</name>
    <dbReference type="NCBI Taxonomy" id="94328"/>
    <lineage>
        <taxon>Eukaryota</taxon>
        <taxon>Viridiplantae</taxon>
        <taxon>Streptophyta</taxon>
        <taxon>Embryophyta</taxon>
        <taxon>Tracheophyta</taxon>
        <taxon>Spermatophyta</taxon>
        <taxon>Magnoliopsida</taxon>
        <taxon>Liliopsida</taxon>
        <taxon>Zingiberales</taxon>
        <taxon>Zingiberaceae</taxon>
        <taxon>Zingiber</taxon>
    </lineage>
</organism>
<keyword evidence="2" id="KW-0489">Methyltransferase</keyword>
<comment type="caution">
    <text evidence="5">The sequence shown here is derived from an EMBL/GenBank/DDBJ whole genome shotgun (WGS) entry which is preliminary data.</text>
</comment>
<evidence type="ECO:0000313" key="6">
    <source>
        <dbReference type="Proteomes" id="UP000734854"/>
    </source>
</evidence>
<keyword evidence="3" id="KW-0808">Transferase</keyword>
<gene>
    <name evidence="5" type="ORF">ZIOFF_000396</name>
</gene>
<reference evidence="5 6" key="1">
    <citation type="submission" date="2020-08" db="EMBL/GenBank/DDBJ databases">
        <title>Plant Genome Project.</title>
        <authorList>
            <person name="Zhang R.-G."/>
        </authorList>
    </citation>
    <scope>NUCLEOTIDE SEQUENCE [LARGE SCALE GENOMIC DNA]</scope>
    <source>
        <tissue evidence="5">Rhizome</tissue>
    </source>
</reference>
<dbReference type="InterPro" id="IPR041698">
    <property type="entry name" value="Methyltransf_25"/>
</dbReference>
<evidence type="ECO:0000259" key="4">
    <source>
        <dbReference type="Pfam" id="PF13649"/>
    </source>
</evidence>
<dbReference type="PANTHER" id="PTHR12176">
    <property type="entry name" value="SAM-DEPENDENT METHYLTRANSFERASE SUPERFAMILY PROTEIN"/>
    <property type="match status" value="1"/>
</dbReference>
<dbReference type="GO" id="GO:0008168">
    <property type="term" value="F:methyltransferase activity"/>
    <property type="evidence" value="ECO:0007669"/>
    <property type="project" value="UniProtKB-KW"/>
</dbReference>
<proteinExistence type="inferred from homology"/>
<evidence type="ECO:0000256" key="1">
    <source>
        <dbReference type="ARBA" id="ARBA00008361"/>
    </source>
</evidence>
<dbReference type="PANTHER" id="PTHR12176:SF80">
    <property type="entry name" value="EEF1A LYSINE METHYLTRANSFERASE 4"/>
    <property type="match status" value="1"/>
</dbReference>
<dbReference type="Proteomes" id="UP000734854">
    <property type="component" value="Unassembled WGS sequence"/>
</dbReference>
<keyword evidence="6" id="KW-1185">Reference proteome</keyword>
<dbReference type="GO" id="GO:0032259">
    <property type="term" value="P:methylation"/>
    <property type="evidence" value="ECO:0007669"/>
    <property type="project" value="UniProtKB-KW"/>
</dbReference>
<dbReference type="Gene3D" id="3.40.50.150">
    <property type="entry name" value="Vaccinia Virus protein VP39"/>
    <property type="match status" value="1"/>
</dbReference>
<protein>
    <recommendedName>
        <fullName evidence="4">Methyltransferase domain-containing protein</fullName>
    </recommendedName>
</protein>
<dbReference type="CDD" id="cd02440">
    <property type="entry name" value="AdoMet_MTases"/>
    <property type="match status" value="1"/>
</dbReference>
<evidence type="ECO:0000313" key="5">
    <source>
        <dbReference type="EMBL" id="KAG6535424.1"/>
    </source>
</evidence>
<evidence type="ECO:0000256" key="3">
    <source>
        <dbReference type="ARBA" id="ARBA00022679"/>
    </source>
</evidence>
<name>A0A8J5LRE7_ZINOF</name>
<evidence type="ECO:0000256" key="2">
    <source>
        <dbReference type="ARBA" id="ARBA00022603"/>
    </source>
</evidence>
<dbReference type="AlphaFoldDB" id="A0A8J5LRE7"/>
<accession>A0A8J5LRE7</accession>
<feature type="domain" description="Methyltransferase" evidence="4">
    <location>
        <begin position="141"/>
        <end position="212"/>
    </location>
</feature>